<name>A0ABY8J9T9_9BRAD</name>
<dbReference type="Proteomes" id="UP001221546">
    <property type="component" value="Chromosome"/>
</dbReference>
<sequence>MASNMFGVEIDAKAAIHEVGDEGACEVIPRHSNQNGEPIYN</sequence>
<dbReference type="EMBL" id="CP121646">
    <property type="protein sequence ID" value="WFU62335.1"/>
    <property type="molecule type" value="Genomic_DNA"/>
</dbReference>
<keyword evidence="2" id="KW-1185">Reference proteome</keyword>
<protein>
    <submittedName>
        <fullName evidence="1">Uncharacterized protein</fullName>
    </submittedName>
</protein>
<evidence type="ECO:0000313" key="2">
    <source>
        <dbReference type="Proteomes" id="UP001221546"/>
    </source>
</evidence>
<dbReference type="RefSeq" id="WP_310885066.1">
    <property type="nucleotide sequence ID" value="NZ_CP121646.1"/>
</dbReference>
<organism evidence="1 2">
    <name type="scientific">Bradyrhizobium brasilense</name>
    <dbReference type="NCBI Taxonomy" id="1419277"/>
    <lineage>
        <taxon>Bacteria</taxon>
        <taxon>Pseudomonadati</taxon>
        <taxon>Pseudomonadota</taxon>
        <taxon>Alphaproteobacteria</taxon>
        <taxon>Hyphomicrobiales</taxon>
        <taxon>Nitrobacteraceae</taxon>
        <taxon>Bradyrhizobium</taxon>
    </lineage>
</organism>
<proteinExistence type="predicted"/>
<evidence type="ECO:0000313" key="1">
    <source>
        <dbReference type="EMBL" id="WFU62335.1"/>
    </source>
</evidence>
<gene>
    <name evidence="1" type="ORF">QA636_33295</name>
</gene>
<accession>A0ABY8J9T9</accession>
<reference evidence="1 2" key="1">
    <citation type="submission" date="2023-04" db="EMBL/GenBank/DDBJ databases">
        <title>Australian commercial rhizobial inoculants.</title>
        <authorList>
            <person name="Kohlmeier M.G."/>
            <person name="O'Hara G.W."/>
            <person name="Colombi E."/>
            <person name="Ramsay J.P."/>
            <person name="Terpolilli J."/>
        </authorList>
    </citation>
    <scope>NUCLEOTIDE SEQUENCE [LARGE SCALE GENOMIC DNA]</scope>
    <source>
        <strain evidence="1 2">CB627</strain>
    </source>
</reference>